<dbReference type="Pfam" id="PF00534">
    <property type="entry name" value="Glycos_transf_1"/>
    <property type="match status" value="1"/>
</dbReference>
<keyword evidence="5" id="KW-1185">Reference proteome</keyword>
<sequence>MRICLIGGSPAQPGGLEAFCDRVAAAARGADDLAITQFSTNTAYRPLRSMALLPWRLVALRRALRGCDLAWVQVSNLPEAYYVVLARLAGGRVLVTPHFGANSKLVTHRVVRPVVHALLGRAHRMALLFAGQEAEIGLPVRVPVSVLGSFLPANAFVAGGQAVSGAPLRLIHAARFSAAKGTLRMLEVCARLARAGVPFRARLIGRGDPETMAQIERMIAAEGLGASVELTGWLDEAALQQALREADVLVHLSMIDSFPLIVLEALAAGTLPLVWPMAGVEAMLEGVAGLEGRGGMVVDPADPVSSGFALLTTGSPDELRARGEAVGKAARATFGWPAMLDRLRTIAAATLERPARRG</sequence>
<evidence type="ECO:0000256" key="2">
    <source>
        <dbReference type="ARBA" id="ARBA00022679"/>
    </source>
</evidence>
<evidence type="ECO:0000313" key="4">
    <source>
        <dbReference type="EMBL" id="GMM61915.1"/>
    </source>
</evidence>
<name>A0ABQ6P9I1_9SPHN</name>
<dbReference type="Proteomes" id="UP001187221">
    <property type="component" value="Unassembled WGS sequence"/>
</dbReference>
<protein>
    <recommendedName>
        <fullName evidence="3">Glycosyl transferase family 1 domain-containing protein</fullName>
    </recommendedName>
</protein>
<dbReference type="RefSeq" id="WP_317975555.1">
    <property type="nucleotide sequence ID" value="NZ_BTFW01000001.1"/>
</dbReference>
<dbReference type="EMBL" id="BTFW01000001">
    <property type="protein sequence ID" value="GMM61915.1"/>
    <property type="molecule type" value="Genomic_DNA"/>
</dbReference>
<proteinExistence type="predicted"/>
<dbReference type="PANTHER" id="PTHR12526">
    <property type="entry name" value="GLYCOSYLTRANSFERASE"/>
    <property type="match status" value="1"/>
</dbReference>
<dbReference type="SUPFAM" id="SSF53756">
    <property type="entry name" value="UDP-Glycosyltransferase/glycogen phosphorylase"/>
    <property type="match status" value="1"/>
</dbReference>
<evidence type="ECO:0000256" key="1">
    <source>
        <dbReference type="ARBA" id="ARBA00022676"/>
    </source>
</evidence>
<evidence type="ECO:0000259" key="3">
    <source>
        <dbReference type="Pfam" id="PF00534"/>
    </source>
</evidence>
<accession>A0ABQ6P9I1</accession>
<evidence type="ECO:0000313" key="5">
    <source>
        <dbReference type="Proteomes" id="UP001187221"/>
    </source>
</evidence>
<feature type="domain" description="Glycosyl transferase family 1" evidence="3">
    <location>
        <begin position="169"/>
        <end position="281"/>
    </location>
</feature>
<comment type="caution">
    <text evidence="4">The sequence shown here is derived from an EMBL/GenBank/DDBJ whole genome shotgun (WGS) entry which is preliminary data.</text>
</comment>
<gene>
    <name evidence="4" type="ORF">NUTIK01_26920</name>
</gene>
<reference evidence="4 5" key="1">
    <citation type="submission" date="2023-06" db="EMBL/GenBank/DDBJ databases">
        <title>Draft genome sequence of Novosphingobium sp. strain IK01.</title>
        <authorList>
            <person name="Hatamoto M."/>
            <person name="Ikarashi T."/>
            <person name="Yamaguchi T."/>
        </authorList>
    </citation>
    <scope>NUCLEOTIDE SEQUENCE [LARGE SCALE GENOMIC DNA]</scope>
    <source>
        <strain evidence="4 5">IK01</strain>
    </source>
</reference>
<dbReference type="InterPro" id="IPR001296">
    <property type="entry name" value="Glyco_trans_1"/>
</dbReference>
<dbReference type="Gene3D" id="3.40.50.2000">
    <property type="entry name" value="Glycogen Phosphorylase B"/>
    <property type="match status" value="2"/>
</dbReference>
<keyword evidence="1" id="KW-0328">Glycosyltransferase</keyword>
<keyword evidence="2" id="KW-0808">Transferase</keyword>
<dbReference type="PANTHER" id="PTHR12526:SF510">
    <property type="entry name" value="D-INOSITOL 3-PHOSPHATE GLYCOSYLTRANSFERASE"/>
    <property type="match status" value="1"/>
</dbReference>
<dbReference type="CDD" id="cd03801">
    <property type="entry name" value="GT4_PimA-like"/>
    <property type="match status" value="1"/>
</dbReference>
<organism evidence="4 5">
    <name type="scientific">Novosphingobium pituita</name>
    <dbReference type="NCBI Taxonomy" id="3056842"/>
    <lineage>
        <taxon>Bacteria</taxon>
        <taxon>Pseudomonadati</taxon>
        <taxon>Pseudomonadota</taxon>
        <taxon>Alphaproteobacteria</taxon>
        <taxon>Sphingomonadales</taxon>
        <taxon>Sphingomonadaceae</taxon>
        <taxon>Novosphingobium</taxon>
    </lineage>
</organism>